<dbReference type="PANTHER" id="PTHR23310">
    <property type="entry name" value="ACYL-COA-BINDING PROTEIN, ACBP"/>
    <property type="match status" value="1"/>
</dbReference>
<name>A0ABP1QNK6_9HEXA</name>
<dbReference type="InterPro" id="IPR014352">
    <property type="entry name" value="FERM/acyl-CoA-bd_prot_sf"/>
</dbReference>
<feature type="coiled-coil region" evidence="2">
    <location>
        <begin position="70"/>
        <end position="97"/>
    </location>
</feature>
<dbReference type="Proteomes" id="UP001642540">
    <property type="component" value="Unassembled WGS sequence"/>
</dbReference>
<dbReference type="PANTHER" id="PTHR23310:SF77">
    <property type="entry name" value="LD25952P"/>
    <property type="match status" value="1"/>
</dbReference>
<feature type="domain" description="ACB" evidence="3">
    <location>
        <begin position="4"/>
        <end position="93"/>
    </location>
</feature>
<keyword evidence="2" id="KW-0175">Coiled coil</keyword>
<dbReference type="PROSITE" id="PS51228">
    <property type="entry name" value="ACB_2"/>
    <property type="match status" value="1"/>
</dbReference>
<keyword evidence="1" id="KW-0446">Lipid-binding</keyword>
<dbReference type="EMBL" id="CAXLJM020000041">
    <property type="protein sequence ID" value="CAL8109439.1"/>
    <property type="molecule type" value="Genomic_DNA"/>
</dbReference>
<dbReference type="PRINTS" id="PR00689">
    <property type="entry name" value="ACOABINDINGP"/>
</dbReference>
<comment type="caution">
    <text evidence="4">The sequence shown here is derived from an EMBL/GenBank/DDBJ whole genome shotgun (WGS) entry which is preliminary data.</text>
</comment>
<dbReference type="Pfam" id="PF00887">
    <property type="entry name" value="ACBP"/>
    <property type="match status" value="1"/>
</dbReference>
<dbReference type="InterPro" id="IPR000582">
    <property type="entry name" value="Acyl-CoA-binding_protein"/>
</dbReference>
<proteinExistence type="predicted"/>
<sequence>MSTTREKFDKAVKIIQELPKEGPFQPNTNEKLKFYGLFKQVTVGKNTTKRPGLLDFVGKAKWDAWNDLGDMTAEEAMEQYVEEYEKMEKKIREMGLVPE</sequence>
<dbReference type="SUPFAM" id="SSF47027">
    <property type="entry name" value="Acyl-CoA binding protein"/>
    <property type="match status" value="1"/>
</dbReference>
<dbReference type="Gene3D" id="1.20.80.10">
    <property type="match status" value="1"/>
</dbReference>
<evidence type="ECO:0000259" key="3">
    <source>
        <dbReference type="PROSITE" id="PS51228"/>
    </source>
</evidence>
<protein>
    <recommendedName>
        <fullName evidence="3">ACB domain-containing protein</fullName>
    </recommendedName>
</protein>
<evidence type="ECO:0000313" key="4">
    <source>
        <dbReference type="EMBL" id="CAL8109439.1"/>
    </source>
</evidence>
<evidence type="ECO:0000256" key="2">
    <source>
        <dbReference type="SAM" id="Coils"/>
    </source>
</evidence>
<keyword evidence="5" id="KW-1185">Reference proteome</keyword>
<evidence type="ECO:0000313" key="5">
    <source>
        <dbReference type="Proteomes" id="UP001642540"/>
    </source>
</evidence>
<evidence type="ECO:0000256" key="1">
    <source>
        <dbReference type="ARBA" id="ARBA00023121"/>
    </source>
</evidence>
<dbReference type="InterPro" id="IPR035984">
    <property type="entry name" value="Acyl-CoA-binding_sf"/>
</dbReference>
<gene>
    <name evidence="4" type="ORF">ODALV1_LOCUS13367</name>
</gene>
<accession>A0ABP1QNK6</accession>
<organism evidence="4 5">
    <name type="scientific">Orchesella dallaii</name>
    <dbReference type="NCBI Taxonomy" id="48710"/>
    <lineage>
        <taxon>Eukaryota</taxon>
        <taxon>Metazoa</taxon>
        <taxon>Ecdysozoa</taxon>
        <taxon>Arthropoda</taxon>
        <taxon>Hexapoda</taxon>
        <taxon>Collembola</taxon>
        <taxon>Entomobryomorpha</taxon>
        <taxon>Entomobryoidea</taxon>
        <taxon>Orchesellidae</taxon>
        <taxon>Orchesellinae</taxon>
        <taxon>Orchesella</taxon>
    </lineage>
</organism>
<reference evidence="4 5" key="1">
    <citation type="submission" date="2024-08" db="EMBL/GenBank/DDBJ databases">
        <authorList>
            <person name="Cucini C."/>
            <person name="Frati F."/>
        </authorList>
    </citation>
    <scope>NUCLEOTIDE SEQUENCE [LARGE SCALE GENOMIC DNA]</scope>
</reference>